<proteinExistence type="predicted"/>
<evidence type="ECO:0000256" key="1">
    <source>
        <dbReference type="SAM" id="MobiDB-lite"/>
    </source>
</evidence>
<evidence type="ECO:0000313" key="3">
    <source>
        <dbReference type="Proteomes" id="UP000063699"/>
    </source>
</evidence>
<dbReference type="OrthoDB" id="3658741at2"/>
<keyword evidence="3" id="KW-1185">Reference proteome</keyword>
<dbReference type="Proteomes" id="UP000063699">
    <property type="component" value="Chromosome"/>
</dbReference>
<dbReference type="AlphaFoldDB" id="A0A0N9HYW7"/>
<gene>
    <name evidence="2" type="ORF">AOZ06_10905</name>
</gene>
<name>A0A0N9HYW7_9PSEU</name>
<dbReference type="STRING" id="860235.AOZ06_10905"/>
<dbReference type="EMBL" id="CP012752">
    <property type="protein sequence ID" value="ALG07364.1"/>
    <property type="molecule type" value="Genomic_DNA"/>
</dbReference>
<evidence type="ECO:0000313" key="2">
    <source>
        <dbReference type="EMBL" id="ALG07364.1"/>
    </source>
</evidence>
<sequence length="322" mass="35717">MSRFWKDDNEVYNWGKAIADSFAGLANWEGVAYGHDALETLRASMFANARDFLSLDPQKILDEWDRMAKAAKDTCVDVSEEVTRDLDAARDGVRNWHGAGADAFRSHLSDIRSFTGQQYAFMAETIRALAAMLRVAVQSREDFVALAQATGQQVHKVISDASDKRTEFALKVGNGIAKSVIGALGDPQKAIFAVAENVLDIAVESVVLAMEGGKLAEVVKDFTRHRDRLLDGYTAELNEVAAILVRNQEQLDAWRPMVFAPSKVNLDVDSPGFRYETFMSKEMDPARFGPAFDRERRKFTEEQQHNGANPDSPIQRRLAGGG</sequence>
<feature type="compositionally biased region" description="Basic and acidic residues" evidence="1">
    <location>
        <begin position="293"/>
        <end position="304"/>
    </location>
</feature>
<dbReference type="KEGG" id="kphy:AOZ06_10905"/>
<reference evidence="2 3" key="1">
    <citation type="submission" date="2015-07" db="EMBL/GenBank/DDBJ databases">
        <title>Genome sequencing of Kibdelosporangium phytohabitans.</title>
        <authorList>
            <person name="Qin S."/>
            <person name="Xing K."/>
        </authorList>
    </citation>
    <scope>NUCLEOTIDE SEQUENCE [LARGE SCALE GENOMIC DNA]</scope>
    <source>
        <strain evidence="2 3">KLBMP1111</strain>
    </source>
</reference>
<feature type="region of interest" description="Disordered" evidence="1">
    <location>
        <begin position="293"/>
        <end position="322"/>
    </location>
</feature>
<protein>
    <submittedName>
        <fullName evidence="2">Uncharacterized protein</fullName>
    </submittedName>
</protein>
<accession>A0A0N9HYW7</accession>
<organism evidence="2 3">
    <name type="scientific">Kibdelosporangium phytohabitans</name>
    <dbReference type="NCBI Taxonomy" id="860235"/>
    <lineage>
        <taxon>Bacteria</taxon>
        <taxon>Bacillati</taxon>
        <taxon>Actinomycetota</taxon>
        <taxon>Actinomycetes</taxon>
        <taxon>Pseudonocardiales</taxon>
        <taxon>Pseudonocardiaceae</taxon>
        <taxon>Kibdelosporangium</taxon>
    </lineage>
</organism>
<dbReference type="RefSeq" id="WP_054289332.1">
    <property type="nucleotide sequence ID" value="NZ_CP012752.1"/>
</dbReference>